<dbReference type="STRING" id="1642818.AWE51_08360"/>
<dbReference type="Proteomes" id="UP000076715">
    <property type="component" value="Unassembled WGS sequence"/>
</dbReference>
<organism evidence="4 5">
    <name type="scientific">Aquimarina aggregata</name>
    <dbReference type="NCBI Taxonomy" id="1642818"/>
    <lineage>
        <taxon>Bacteria</taxon>
        <taxon>Pseudomonadati</taxon>
        <taxon>Bacteroidota</taxon>
        <taxon>Flavobacteriia</taxon>
        <taxon>Flavobacteriales</taxon>
        <taxon>Flavobacteriaceae</taxon>
        <taxon>Aquimarina</taxon>
    </lineage>
</organism>
<dbReference type="SMART" id="SM00448">
    <property type="entry name" value="REC"/>
    <property type="match status" value="1"/>
</dbReference>
<evidence type="ECO:0000259" key="3">
    <source>
        <dbReference type="PROSITE" id="PS50930"/>
    </source>
</evidence>
<feature type="modified residue" description="4-aspartylphosphate" evidence="1">
    <location>
        <position position="52"/>
    </location>
</feature>
<dbReference type="PROSITE" id="PS50930">
    <property type="entry name" value="HTH_LYTTR"/>
    <property type="match status" value="1"/>
</dbReference>
<keyword evidence="1" id="KW-0597">Phosphoprotein</keyword>
<evidence type="ECO:0008006" key="6">
    <source>
        <dbReference type="Google" id="ProtNLM"/>
    </source>
</evidence>
<dbReference type="InterPro" id="IPR007492">
    <property type="entry name" value="LytTR_DNA-bd_dom"/>
</dbReference>
<dbReference type="EMBL" id="LQRT01000024">
    <property type="protein sequence ID" value="KZS39654.1"/>
    <property type="molecule type" value="Genomic_DNA"/>
</dbReference>
<protein>
    <recommendedName>
        <fullName evidence="6">LytTR family transcriptional regulator</fullName>
    </recommendedName>
</protein>
<comment type="caution">
    <text evidence="4">The sequence shown here is derived from an EMBL/GenBank/DDBJ whole genome shotgun (WGS) entry which is preliminary data.</text>
</comment>
<dbReference type="SMART" id="SM00850">
    <property type="entry name" value="LytTR"/>
    <property type="match status" value="1"/>
</dbReference>
<accession>A0A162CN46</accession>
<dbReference type="Gene3D" id="3.40.50.2300">
    <property type="match status" value="1"/>
</dbReference>
<reference evidence="4 5" key="1">
    <citation type="submission" date="2016-01" db="EMBL/GenBank/DDBJ databases">
        <title>The draft genome sequence of Aquimarina sp. RZW4-3-2.</title>
        <authorList>
            <person name="Wang Y."/>
        </authorList>
    </citation>
    <scope>NUCLEOTIDE SEQUENCE [LARGE SCALE GENOMIC DNA]</scope>
    <source>
        <strain evidence="4 5">RZW4-3-2</strain>
    </source>
</reference>
<evidence type="ECO:0000259" key="2">
    <source>
        <dbReference type="PROSITE" id="PS50110"/>
    </source>
</evidence>
<evidence type="ECO:0000313" key="4">
    <source>
        <dbReference type="EMBL" id="KZS39654.1"/>
    </source>
</evidence>
<dbReference type="GO" id="GO:0003677">
    <property type="term" value="F:DNA binding"/>
    <property type="evidence" value="ECO:0007669"/>
    <property type="project" value="InterPro"/>
</dbReference>
<dbReference type="Pfam" id="PF04397">
    <property type="entry name" value="LytTR"/>
    <property type="match status" value="1"/>
</dbReference>
<dbReference type="InterPro" id="IPR046947">
    <property type="entry name" value="LytR-like"/>
</dbReference>
<gene>
    <name evidence="4" type="ORF">AWE51_08360</name>
</gene>
<proteinExistence type="predicted"/>
<dbReference type="AlphaFoldDB" id="A0A162CN46"/>
<feature type="domain" description="HTH LytTR-type" evidence="3">
    <location>
        <begin position="142"/>
        <end position="241"/>
    </location>
</feature>
<dbReference type="RefSeq" id="WP_066315325.1">
    <property type="nucleotide sequence ID" value="NZ_LQRT01000024.1"/>
</dbReference>
<dbReference type="SUPFAM" id="SSF52172">
    <property type="entry name" value="CheY-like"/>
    <property type="match status" value="1"/>
</dbReference>
<dbReference type="PANTHER" id="PTHR37299:SF1">
    <property type="entry name" value="STAGE 0 SPORULATION PROTEIN A HOMOLOG"/>
    <property type="match status" value="1"/>
</dbReference>
<keyword evidence="5" id="KW-1185">Reference proteome</keyword>
<dbReference type="PANTHER" id="PTHR37299">
    <property type="entry name" value="TRANSCRIPTIONAL REGULATOR-RELATED"/>
    <property type="match status" value="1"/>
</dbReference>
<dbReference type="InterPro" id="IPR001789">
    <property type="entry name" value="Sig_transdc_resp-reg_receiver"/>
</dbReference>
<dbReference type="InterPro" id="IPR011006">
    <property type="entry name" value="CheY-like_superfamily"/>
</dbReference>
<evidence type="ECO:0000256" key="1">
    <source>
        <dbReference type="PROSITE-ProRule" id="PRU00169"/>
    </source>
</evidence>
<name>A0A162CN46_9FLAO</name>
<dbReference type="Gene3D" id="2.40.50.1020">
    <property type="entry name" value="LytTr DNA-binding domain"/>
    <property type="match status" value="1"/>
</dbReference>
<evidence type="ECO:0000313" key="5">
    <source>
        <dbReference type="Proteomes" id="UP000076715"/>
    </source>
</evidence>
<feature type="domain" description="Response regulatory" evidence="2">
    <location>
        <begin position="2"/>
        <end position="118"/>
    </location>
</feature>
<dbReference type="Pfam" id="PF00072">
    <property type="entry name" value="Response_reg"/>
    <property type="match status" value="1"/>
</dbReference>
<dbReference type="GO" id="GO:0000156">
    <property type="term" value="F:phosphorelay response regulator activity"/>
    <property type="evidence" value="ECO:0007669"/>
    <property type="project" value="InterPro"/>
</dbReference>
<dbReference type="OrthoDB" id="2962330at2"/>
<dbReference type="PROSITE" id="PS50110">
    <property type="entry name" value="RESPONSE_REGULATORY"/>
    <property type="match status" value="1"/>
</dbReference>
<sequence length="241" mass="27866">MRVLIVEDDVIYVNALEVLLTEMKISSLNSTGDSEEAFRLIKAVKPNLILLDINLKGKRSGIEIAEYVRENNLPIIIMYLTSSIDEATFNKAKETFPYSYITKPLDKENFKRTFALACQHKKDNFSYKTFKHSDSQIEQDYIIVKTDKVLQKINISDICLINVEGKYCSILISKEEIRIKLSLKELIDKINSSEFMKVNRSCVVNIKKIESFDLKKEVVYIGENRIPISRRNKSKLMQVLL</sequence>